<dbReference type="RefSeq" id="WP_119051806.1">
    <property type="nucleotide sequence ID" value="NZ_CP032157.1"/>
</dbReference>
<reference evidence="5 6" key="1">
    <citation type="submission" date="2018-09" db="EMBL/GenBank/DDBJ databases">
        <title>Genome sequencing of strain 6GH32-13.</title>
        <authorList>
            <person name="Weon H.-Y."/>
            <person name="Heo J."/>
            <person name="Kwon S.-W."/>
        </authorList>
    </citation>
    <scope>NUCLEOTIDE SEQUENCE [LARGE SCALE GENOMIC DNA]</scope>
    <source>
        <strain evidence="5 6">5GH32-13</strain>
    </source>
</reference>
<dbReference type="AlphaFoldDB" id="A0A3B7MW78"/>
<dbReference type="SUPFAM" id="SSF53649">
    <property type="entry name" value="Alkaline phosphatase-like"/>
    <property type="match status" value="1"/>
</dbReference>
<organism evidence="5 6">
    <name type="scientific">Paraflavitalea soli</name>
    <dbReference type="NCBI Taxonomy" id="2315862"/>
    <lineage>
        <taxon>Bacteria</taxon>
        <taxon>Pseudomonadati</taxon>
        <taxon>Bacteroidota</taxon>
        <taxon>Chitinophagia</taxon>
        <taxon>Chitinophagales</taxon>
        <taxon>Chitinophagaceae</taxon>
        <taxon>Paraflavitalea</taxon>
    </lineage>
</organism>
<protein>
    <submittedName>
        <fullName evidence="5">Arylsulfatase</fullName>
    </submittedName>
</protein>
<dbReference type="InterPro" id="IPR050738">
    <property type="entry name" value="Sulfatase"/>
</dbReference>
<feature type="domain" description="Sulfatase N-terminal" evidence="4">
    <location>
        <begin position="32"/>
        <end position="367"/>
    </location>
</feature>
<sequence length="475" mass="53152">MKHLVPALLLPILLANSGITQAQQKNTRNRQPNIILIVADDLGHGDVGCYGQQKTTTPNIDQLAATGMRFTQFYSGTTVCAPSRASLMTGQHTGHTPIRGNRGFQPEGQFPLPDSSLTIAEVLKKAGYVTGAFGKWGMGYPGSTGEPLKQGIDRFYGYNCQSEAHNYYPDHLWDNDRRVEFPANRTGDVMYSGDKIHAAAMDFLQQNKRKPFFLFLPYTLPHGDLDVPRDSVYQRYVKLFNEQSLPVPTGPIKGRFEPYPHAAFAAMVSRLDRYVGEVYHYVQQNGLADNTLIIFTSDNGPHREDGGDPKFFNGNGGFRGIKRDMYEGGIRVPFIANWKGTIKAGVTNDQPAAWWDLFPTFQQLANILVWKNIDGISIVPALTGQPQPSHEYFYWEFHEQGGKQAVRWGDWKGVRLNVSTVKDGPIELYDLKNDPAEQKNIAADHPEVVKQIATYMQQAHVSDPNWPVLVGEVKP</sequence>
<keyword evidence="6" id="KW-1185">Reference proteome</keyword>
<dbReference type="Gene3D" id="3.40.720.10">
    <property type="entry name" value="Alkaline Phosphatase, subunit A"/>
    <property type="match status" value="1"/>
</dbReference>
<dbReference type="Gene3D" id="3.30.1120.10">
    <property type="match status" value="1"/>
</dbReference>
<dbReference type="GO" id="GO:0004065">
    <property type="term" value="F:arylsulfatase activity"/>
    <property type="evidence" value="ECO:0007669"/>
    <property type="project" value="TreeGrafter"/>
</dbReference>
<evidence type="ECO:0000259" key="4">
    <source>
        <dbReference type="Pfam" id="PF00884"/>
    </source>
</evidence>
<feature type="chain" id="PRO_5017730588" evidence="3">
    <location>
        <begin position="23"/>
        <end position="475"/>
    </location>
</feature>
<dbReference type="CDD" id="cd16145">
    <property type="entry name" value="ARS_like"/>
    <property type="match status" value="1"/>
</dbReference>
<comment type="similarity">
    <text evidence="1">Belongs to the sulfatase family.</text>
</comment>
<dbReference type="KEGG" id="pseg:D3H65_18910"/>
<dbReference type="PANTHER" id="PTHR42693">
    <property type="entry name" value="ARYLSULFATASE FAMILY MEMBER"/>
    <property type="match status" value="1"/>
</dbReference>
<dbReference type="InterPro" id="IPR000917">
    <property type="entry name" value="Sulfatase_N"/>
</dbReference>
<evidence type="ECO:0000256" key="1">
    <source>
        <dbReference type="ARBA" id="ARBA00008779"/>
    </source>
</evidence>
<evidence type="ECO:0000256" key="2">
    <source>
        <dbReference type="ARBA" id="ARBA00022801"/>
    </source>
</evidence>
<evidence type="ECO:0000256" key="3">
    <source>
        <dbReference type="SAM" id="SignalP"/>
    </source>
</evidence>
<proteinExistence type="inferred from homology"/>
<name>A0A3B7MW78_9BACT</name>
<dbReference type="OrthoDB" id="9789742at2"/>
<keyword evidence="2" id="KW-0378">Hydrolase</keyword>
<dbReference type="PANTHER" id="PTHR42693:SF53">
    <property type="entry name" value="ENDO-4-O-SULFATASE"/>
    <property type="match status" value="1"/>
</dbReference>
<gene>
    <name evidence="5" type="ORF">D3H65_18910</name>
</gene>
<dbReference type="Pfam" id="PF00884">
    <property type="entry name" value="Sulfatase"/>
    <property type="match status" value="1"/>
</dbReference>
<dbReference type="Proteomes" id="UP000263900">
    <property type="component" value="Chromosome"/>
</dbReference>
<evidence type="ECO:0000313" key="6">
    <source>
        <dbReference type="Proteomes" id="UP000263900"/>
    </source>
</evidence>
<dbReference type="EMBL" id="CP032157">
    <property type="protein sequence ID" value="AXY75925.1"/>
    <property type="molecule type" value="Genomic_DNA"/>
</dbReference>
<keyword evidence="3" id="KW-0732">Signal</keyword>
<evidence type="ECO:0000313" key="5">
    <source>
        <dbReference type="EMBL" id="AXY75925.1"/>
    </source>
</evidence>
<accession>A0A3B7MW78</accession>
<dbReference type="InterPro" id="IPR017850">
    <property type="entry name" value="Alkaline_phosphatase_core_sf"/>
</dbReference>
<feature type="signal peptide" evidence="3">
    <location>
        <begin position="1"/>
        <end position="22"/>
    </location>
</feature>